<accession>A0AAV5ST92</accession>
<protein>
    <recommendedName>
        <fullName evidence="4">G protein-coupled receptor</fullName>
    </recommendedName>
</protein>
<proteinExistence type="predicted"/>
<organism evidence="2 3">
    <name type="scientific">Pristionchus entomophagus</name>
    <dbReference type="NCBI Taxonomy" id="358040"/>
    <lineage>
        <taxon>Eukaryota</taxon>
        <taxon>Metazoa</taxon>
        <taxon>Ecdysozoa</taxon>
        <taxon>Nematoda</taxon>
        <taxon>Chromadorea</taxon>
        <taxon>Rhabditida</taxon>
        <taxon>Rhabditina</taxon>
        <taxon>Diplogasteromorpha</taxon>
        <taxon>Diplogasteroidea</taxon>
        <taxon>Neodiplogasteridae</taxon>
        <taxon>Pristionchus</taxon>
    </lineage>
</organism>
<evidence type="ECO:0000313" key="3">
    <source>
        <dbReference type="Proteomes" id="UP001432027"/>
    </source>
</evidence>
<feature type="transmembrane region" description="Helical" evidence="1">
    <location>
        <begin position="58"/>
        <end position="78"/>
    </location>
</feature>
<name>A0AAV5ST92_9BILA</name>
<dbReference type="EMBL" id="BTSX01000002">
    <property type="protein sequence ID" value="GMS85667.1"/>
    <property type="molecule type" value="Genomic_DNA"/>
</dbReference>
<reference evidence="2" key="1">
    <citation type="submission" date="2023-10" db="EMBL/GenBank/DDBJ databases">
        <title>Genome assembly of Pristionchus species.</title>
        <authorList>
            <person name="Yoshida K."/>
            <person name="Sommer R.J."/>
        </authorList>
    </citation>
    <scope>NUCLEOTIDE SEQUENCE</scope>
    <source>
        <strain evidence="2">RS0144</strain>
    </source>
</reference>
<sequence length="80" mass="9340">MTNAIDGTIEDAWRRKPIISERNNSQSKSSFGCKNKFLHLHAYRKSIAVLLWFRVNSLMLLMESLLIMIPLTYFFIAFNS</sequence>
<evidence type="ECO:0000313" key="2">
    <source>
        <dbReference type="EMBL" id="GMS85667.1"/>
    </source>
</evidence>
<keyword evidence="3" id="KW-1185">Reference proteome</keyword>
<gene>
    <name evidence="2" type="ORF">PENTCL1PPCAC_7842</name>
</gene>
<dbReference type="AlphaFoldDB" id="A0AAV5ST92"/>
<dbReference type="Proteomes" id="UP001432027">
    <property type="component" value="Unassembled WGS sequence"/>
</dbReference>
<comment type="caution">
    <text evidence="2">The sequence shown here is derived from an EMBL/GenBank/DDBJ whole genome shotgun (WGS) entry which is preliminary data.</text>
</comment>
<evidence type="ECO:0008006" key="4">
    <source>
        <dbReference type="Google" id="ProtNLM"/>
    </source>
</evidence>
<keyword evidence="1" id="KW-0812">Transmembrane</keyword>
<keyword evidence="1" id="KW-0472">Membrane</keyword>
<keyword evidence="1" id="KW-1133">Transmembrane helix</keyword>
<evidence type="ECO:0000256" key="1">
    <source>
        <dbReference type="SAM" id="Phobius"/>
    </source>
</evidence>